<evidence type="ECO:0000256" key="1">
    <source>
        <dbReference type="SAM" id="Phobius"/>
    </source>
</evidence>
<sequence>MAYKISSVHLILVVLLSFSLLVSIFNNKHSLNREGEEY</sequence>
<keyword evidence="1" id="KW-1133">Transmembrane helix</keyword>
<evidence type="ECO:0000313" key="3">
    <source>
        <dbReference type="Proteomes" id="UP000593576"/>
    </source>
</evidence>
<dbReference type="Proteomes" id="UP000593576">
    <property type="component" value="Unassembled WGS sequence"/>
</dbReference>
<gene>
    <name evidence="2" type="ORF">Goshw_027726</name>
</gene>
<proteinExistence type="predicted"/>
<reference evidence="2 3" key="1">
    <citation type="journal article" date="2019" name="Genome Biol. Evol.">
        <title>Insights into the evolution of the New World diploid cottons (Gossypium, subgenus Houzingenia) based on genome sequencing.</title>
        <authorList>
            <person name="Grover C.E."/>
            <person name="Arick M.A. 2nd"/>
            <person name="Thrash A."/>
            <person name="Conover J.L."/>
            <person name="Sanders W.S."/>
            <person name="Peterson D.G."/>
            <person name="Frelichowski J.E."/>
            <person name="Scheffler J.A."/>
            <person name="Scheffler B.E."/>
            <person name="Wendel J.F."/>
        </authorList>
    </citation>
    <scope>NUCLEOTIDE SEQUENCE [LARGE SCALE GENOMIC DNA]</scope>
    <source>
        <strain evidence="2">1</strain>
        <tissue evidence="2">Leaf</tissue>
    </source>
</reference>
<evidence type="ECO:0000313" key="2">
    <source>
        <dbReference type="EMBL" id="MBA0871583.1"/>
    </source>
</evidence>
<protein>
    <submittedName>
        <fullName evidence="2">Uncharacterized protein</fullName>
    </submittedName>
</protein>
<keyword evidence="1" id="KW-0812">Transmembrane</keyword>
<name>A0A7J9MKC4_GOSSC</name>
<comment type="caution">
    <text evidence="2">The sequence shown here is derived from an EMBL/GenBank/DDBJ whole genome shotgun (WGS) entry which is preliminary data.</text>
</comment>
<dbReference type="AlphaFoldDB" id="A0A7J9MKC4"/>
<keyword evidence="3" id="KW-1185">Reference proteome</keyword>
<keyword evidence="1" id="KW-0472">Membrane</keyword>
<feature type="transmembrane region" description="Helical" evidence="1">
    <location>
        <begin position="6"/>
        <end position="25"/>
    </location>
</feature>
<dbReference type="EMBL" id="JABFAF010000011">
    <property type="protein sequence ID" value="MBA0871583.1"/>
    <property type="molecule type" value="Genomic_DNA"/>
</dbReference>
<accession>A0A7J9MKC4</accession>
<organism evidence="2 3">
    <name type="scientific">Gossypium schwendimanii</name>
    <name type="common">Cotton</name>
    <dbReference type="NCBI Taxonomy" id="34291"/>
    <lineage>
        <taxon>Eukaryota</taxon>
        <taxon>Viridiplantae</taxon>
        <taxon>Streptophyta</taxon>
        <taxon>Embryophyta</taxon>
        <taxon>Tracheophyta</taxon>
        <taxon>Spermatophyta</taxon>
        <taxon>Magnoliopsida</taxon>
        <taxon>eudicotyledons</taxon>
        <taxon>Gunneridae</taxon>
        <taxon>Pentapetalae</taxon>
        <taxon>rosids</taxon>
        <taxon>malvids</taxon>
        <taxon>Malvales</taxon>
        <taxon>Malvaceae</taxon>
        <taxon>Malvoideae</taxon>
        <taxon>Gossypium</taxon>
    </lineage>
</organism>